<dbReference type="AlphaFoldDB" id="A0A0L6V7D7"/>
<gene>
    <name evidence="1" type="ORF">VP01_2404g1</name>
</gene>
<dbReference type="Proteomes" id="UP000037035">
    <property type="component" value="Unassembled WGS sequence"/>
</dbReference>
<evidence type="ECO:0000313" key="1">
    <source>
        <dbReference type="EMBL" id="KNZ56427.1"/>
    </source>
</evidence>
<accession>A0A0L6V7D7</accession>
<proteinExistence type="predicted"/>
<evidence type="ECO:0000313" key="2">
    <source>
        <dbReference type="Proteomes" id="UP000037035"/>
    </source>
</evidence>
<protein>
    <submittedName>
        <fullName evidence="1">Uncharacterized protein</fullName>
    </submittedName>
</protein>
<sequence length="131" mass="15003">MTFKRLDTPEALKQYEIFPRLPACPLPGLAKELLIKLSTKVGAKQPIPNNSVTACFASLFIHTISWDLADTSFHALQYLLLRMIKQDGSYQPQFIMTPIIAQLQYCVWMAFLDLYLGIEAMDELCLMVFRQ</sequence>
<dbReference type="VEuPathDB" id="FungiDB:VP01_2404g1"/>
<reference evidence="1 2" key="1">
    <citation type="submission" date="2015-08" db="EMBL/GenBank/DDBJ databases">
        <title>Next Generation Sequencing and Analysis of the Genome of Puccinia sorghi L Schw, the Causal Agent of Maize Common Rust.</title>
        <authorList>
            <person name="Rochi L."/>
            <person name="Burguener G."/>
            <person name="Darino M."/>
            <person name="Turjanski A."/>
            <person name="Kreff E."/>
            <person name="Dieguez M.J."/>
            <person name="Sacco F."/>
        </authorList>
    </citation>
    <scope>NUCLEOTIDE SEQUENCE [LARGE SCALE GENOMIC DNA]</scope>
    <source>
        <strain evidence="1 2">RO10H11247</strain>
    </source>
</reference>
<keyword evidence="2" id="KW-1185">Reference proteome</keyword>
<organism evidence="1 2">
    <name type="scientific">Puccinia sorghi</name>
    <dbReference type="NCBI Taxonomy" id="27349"/>
    <lineage>
        <taxon>Eukaryota</taxon>
        <taxon>Fungi</taxon>
        <taxon>Dikarya</taxon>
        <taxon>Basidiomycota</taxon>
        <taxon>Pucciniomycotina</taxon>
        <taxon>Pucciniomycetes</taxon>
        <taxon>Pucciniales</taxon>
        <taxon>Pucciniaceae</taxon>
        <taxon>Puccinia</taxon>
    </lineage>
</organism>
<dbReference type="EMBL" id="LAVV01007286">
    <property type="protein sequence ID" value="KNZ56427.1"/>
    <property type="molecule type" value="Genomic_DNA"/>
</dbReference>
<comment type="caution">
    <text evidence="1">The sequence shown here is derived from an EMBL/GenBank/DDBJ whole genome shotgun (WGS) entry which is preliminary data.</text>
</comment>
<name>A0A0L6V7D7_9BASI</name>